<accession>G7E3A1</accession>
<sequence>MALDSLTRWNELSDTSRADARVVAPILEAYIAQAASTGLDNAQDAAVVSLRSRAITLFLAALDVRSNPWWRDQGDAALRLHILALKLLSRIPTGCEALSHRHSLELLALHCHLLGSSSANTASKSPEHTRMQKSFMPSTIEALRCLANVLLLQPTSRDTLLSIPGMVPALMRVFQEQVDPQIRFPITRILFLVSADSIDVARELVDHLDFCNVFAEAMTSSLLSPIDLTEQLKVVFNVTLWYSRIDPAQVLPDERSVHSRDSFISPEIASPLPSPRMTTETGSTASSSGESAMPSQRMSRGSSAASVRERECDSTSTGSPRLPSFSHSRKTSTASRVSLRAPDPHDSKGKQKDEAEIHVGVPSPLAGKRFARLLECLIWLLQNLSHEAPNVLVAPLSQVINALLNFPLHAHATHAFDDTGNESAYARLLQLLDKFTYAFLSGDLDSATTRTNAERRQIVIDEALPPLLLLLRNFVVEDAEGLAATAIKARLLPGESDRALPLEKRTDVTGRLIRLTNSVYYPKSAETASQLLFSLCRSDPNTYAKEVGYGNAAGFLSSIGQLVPPPSDVAPDFDVITGARRSVDEPAQPEMTEEEKLVESAKLLDLFDRIEQNGVLQVANPMREAQQVGRFEEIGADEARLQQALQEEEDDKDEREALRSMKEYRARKARLAPLEQAC</sequence>
<dbReference type="GO" id="GO:0001965">
    <property type="term" value="F:G-protein alpha-subunit binding"/>
    <property type="evidence" value="ECO:0007669"/>
    <property type="project" value="TreeGrafter"/>
</dbReference>
<dbReference type="InParanoid" id="G7E3A1"/>
<dbReference type="PANTHER" id="PTHR12425">
    <property type="entry name" value="SYNEMBRYN"/>
    <property type="match status" value="1"/>
</dbReference>
<evidence type="ECO:0000256" key="2">
    <source>
        <dbReference type="ARBA" id="ARBA00022658"/>
    </source>
</evidence>
<keyword evidence="4" id="KW-0175">Coiled coil</keyword>
<comment type="caution">
    <text evidence="6">The sequence shown here is derived from an EMBL/GenBank/DDBJ whole genome shotgun (WGS) entry which is preliminary data.</text>
</comment>
<evidence type="ECO:0000313" key="7">
    <source>
        <dbReference type="Proteomes" id="UP000009131"/>
    </source>
</evidence>
<dbReference type="OrthoDB" id="5585685at2759"/>
<evidence type="ECO:0000313" key="6">
    <source>
        <dbReference type="EMBL" id="GAA97311.1"/>
    </source>
</evidence>
<name>G7E3A1_MIXOS</name>
<dbReference type="RefSeq" id="XP_014567916.1">
    <property type="nucleotide sequence ID" value="XM_014712430.1"/>
</dbReference>
<gene>
    <name evidence="6" type="primary">Mo03989</name>
    <name evidence="6" type="ORF">E5Q_03989</name>
</gene>
<dbReference type="HOGENOM" id="CLU_015532_1_0_1"/>
<dbReference type="OMA" id="ERSFKHE"/>
<feature type="region of interest" description="Disordered" evidence="5">
    <location>
        <begin position="262"/>
        <end position="358"/>
    </location>
</feature>
<dbReference type="PANTHER" id="PTHR12425:SF5">
    <property type="entry name" value="SYNEMBRYN"/>
    <property type="match status" value="1"/>
</dbReference>
<comment type="similarity">
    <text evidence="1">Belongs to the synembryn family.</text>
</comment>
<protein>
    <submittedName>
        <fullName evidence="6">Uncharacterized protein</fullName>
    </submittedName>
</protein>
<dbReference type="GO" id="GO:0005085">
    <property type="term" value="F:guanyl-nucleotide exchange factor activity"/>
    <property type="evidence" value="ECO:0007669"/>
    <property type="project" value="UniProtKB-KW"/>
</dbReference>
<evidence type="ECO:0000256" key="5">
    <source>
        <dbReference type="SAM" id="MobiDB-lite"/>
    </source>
</evidence>
<keyword evidence="3" id="KW-0143">Chaperone</keyword>
<reference evidence="6 7" key="1">
    <citation type="journal article" date="2011" name="J. Gen. Appl. Microbiol.">
        <title>Draft genome sequencing of the enigmatic basidiomycete Mixia osmundae.</title>
        <authorList>
            <person name="Nishida H."/>
            <person name="Nagatsuka Y."/>
            <person name="Sugiyama J."/>
        </authorList>
    </citation>
    <scope>NUCLEOTIDE SEQUENCE [LARGE SCALE GENOMIC DNA]</scope>
    <source>
        <strain evidence="7">CBS 9802 / IAM 14324 / JCM 22182 / KY 12970</strain>
    </source>
</reference>
<feature type="compositionally biased region" description="Basic and acidic residues" evidence="5">
    <location>
        <begin position="342"/>
        <end position="357"/>
    </location>
</feature>
<evidence type="ECO:0000256" key="3">
    <source>
        <dbReference type="ARBA" id="ARBA00023186"/>
    </source>
</evidence>
<dbReference type="STRING" id="764103.G7E3A1"/>
<dbReference type="AlphaFoldDB" id="G7E3A1"/>
<dbReference type="Pfam" id="PF10165">
    <property type="entry name" value="Ric8"/>
    <property type="match status" value="1"/>
</dbReference>
<feature type="compositionally biased region" description="Polar residues" evidence="5">
    <location>
        <begin position="293"/>
        <end position="305"/>
    </location>
</feature>
<dbReference type="EMBL" id="BABT02000119">
    <property type="protein sequence ID" value="GAA97311.1"/>
    <property type="molecule type" value="Genomic_DNA"/>
</dbReference>
<keyword evidence="2" id="KW-0344">Guanine-nucleotide releasing factor</keyword>
<feature type="compositionally biased region" description="Low complexity" evidence="5">
    <location>
        <begin position="278"/>
        <end position="292"/>
    </location>
</feature>
<organism evidence="6 7">
    <name type="scientific">Mixia osmundae (strain CBS 9802 / IAM 14324 / JCM 22182 / KY 12970)</name>
    <dbReference type="NCBI Taxonomy" id="764103"/>
    <lineage>
        <taxon>Eukaryota</taxon>
        <taxon>Fungi</taxon>
        <taxon>Dikarya</taxon>
        <taxon>Basidiomycota</taxon>
        <taxon>Pucciniomycotina</taxon>
        <taxon>Mixiomycetes</taxon>
        <taxon>Mixiales</taxon>
        <taxon>Mixiaceae</taxon>
        <taxon>Mixia</taxon>
    </lineage>
</organism>
<proteinExistence type="inferred from homology"/>
<keyword evidence="7" id="KW-1185">Reference proteome</keyword>
<dbReference type="GO" id="GO:0007186">
    <property type="term" value="P:G protein-coupled receptor signaling pathway"/>
    <property type="evidence" value="ECO:0007669"/>
    <property type="project" value="TreeGrafter"/>
</dbReference>
<dbReference type="GO" id="GO:0005737">
    <property type="term" value="C:cytoplasm"/>
    <property type="evidence" value="ECO:0007669"/>
    <property type="project" value="TreeGrafter"/>
</dbReference>
<dbReference type="InterPro" id="IPR019318">
    <property type="entry name" value="Gua_nucleotide_exch_fac_Ric8"/>
</dbReference>
<dbReference type="InterPro" id="IPR016024">
    <property type="entry name" value="ARM-type_fold"/>
</dbReference>
<evidence type="ECO:0000256" key="4">
    <source>
        <dbReference type="SAM" id="Coils"/>
    </source>
</evidence>
<dbReference type="Proteomes" id="UP000009131">
    <property type="component" value="Unassembled WGS sequence"/>
</dbReference>
<dbReference type="eggNOG" id="KOG4464">
    <property type="taxonomic scope" value="Eukaryota"/>
</dbReference>
<evidence type="ECO:0000256" key="1">
    <source>
        <dbReference type="ARBA" id="ARBA00009049"/>
    </source>
</evidence>
<feature type="coiled-coil region" evidence="4">
    <location>
        <begin position="631"/>
        <end position="661"/>
    </location>
</feature>
<dbReference type="SUPFAM" id="SSF48371">
    <property type="entry name" value="ARM repeat"/>
    <property type="match status" value="1"/>
</dbReference>
<reference evidence="6 7" key="2">
    <citation type="journal article" date="2012" name="Open Biol.">
        <title>Characteristics of nucleosomes and linker DNA regions on the genome of the basidiomycete Mixia osmundae revealed by mono- and dinucleosome mapping.</title>
        <authorList>
            <person name="Nishida H."/>
            <person name="Kondo S."/>
            <person name="Matsumoto T."/>
            <person name="Suzuki Y."/>
            <person name="Yoshikawa H."/>
            <person name="Taylor T.D."/>
            <person name="Sugiyama J."/>
        </authorList>
    </citation>
    <scope>NUCLEOTIDE SEQUENCE [LARGE SCALE GENOMIC DNA]</scope>
    <source>
        <strain evidence="7">CBS 9802 / IAM 14324 / JCM 22182 / KY 12970</strain>
    </source>
</reference>